<dbReference type="InterPro" id="IPR009057">
    <property type="entry name" value="Homeodomain-like_sf"/>
</dbReference>
<dbReference type="Pfam" id="PF01380">
    <property type="entry name" value="SIS"/>
    <property type="match status" value="1"/>
</dbReference>
<dbReference type="InterPro" id="IPR035472">
    <property type="entry name" value="RpiR-like_SIS"/>
</dbReference>
<proteinExistence type="predicted"/>
<keyword evidence="2" id="KW-0238">DNA-binding</keyword>
<protein>
    <submittedName>
        <fullName evidence="4">Transcriptional regulator</fullName>
    </submittedName>
</protein>
<evidence type="ECO:0000256" key="2">
    <source>
        <dbReference type="ARBA" id="ARBA00023125"/>
    </source>
</evidence>
<dbReference type="InterPro" id="IPR000281">
    <property type="entry name" value="HTH_RpiR"/>
</dbReference>
<keyword evidence="5" id="KW-1185">Reference proteome</keyword>
<dbReference type="PROSITE" id="PS51464">
    <property type="entry name" value="SIS"/>
    <property type="match status" value="1"/>
</dbReference>
<dbReference type="SUPFAM" id="SSF53697">
    <property type="entry name" value="SIS domain"/>
    <property type="match status" value="1"/>
</dbReference>
<dbReference type="Pfam" id="PF01418">
    <property type="entry name" value="HTH_6"/>
    <property type="match status" value="1"/>
</dbReference>
<dbReference type="RefSeq" id="WP_060459147.1">
    <property type="nucleotide sequence ID" value="NZ_AP014808.1"/>
</dbReference>
<dbReference type="PANTHER" id="PTHR30514">
    <property type="entry name" value="GLUCOKINASE"/>
    <property type="match status" value="1"/>
</dbReference>
<dbReference type="Proteomes" id="UP000035709">
    <property type="component" value="Chromosome"/>
</dbReference>
<dbReference type="PANTHER" id="PTHR30514:SF1">
    <property type="entry name" value="HTH-TYPE TRANSCRIPTIONAL REGULATOR HEXR-RELATED"/>
    <property type="match status" value="1"/>
</dbReference>
<dbReference type="GO" id="GO:0003700">
    <property type="term" value="F:DNA-binding transcription factor activity"/>
    <property type="evidence" value="ECO:0007669"/>
    <property type="project" value="InterPro"/>
</dbReference>
<evidence type="ECO:0000313" key="4">
    <source>
        <dbReference type="EMBL" id="BAQ56656.1"/>
    </source>
</evidence>
<accession>A0A0D6A1Q6</accession>
<evidence type="ECO:0000313" key="5">
    <source>
        <dbReference type="Proteomes" id="UP000035709"/>
    </source>
</evidence>
<dbReference type="PATRIC" id="fig|1600.4.peg.273"/>
<dbReference type="EMBL" id="AP014808">
    <property type="protein sequence ID" value="BAQ56656.1"/>
    <property type="molecule type" value="Genomic_DNA"/>
</dbReference>
<keyword evidence="3" id="KW-0804">Transcription</keyword>
<reference evidence="4 5" key="1">
    <citation type="submission" date="2015-03" db="EMBL/GenBank/DDBJ databases">
        <title>Complete genome sequence of Lactobacillus acetotolerans NBRC 13120.</title>
        <authorList>
            <person name="Toh H."/>
            <person name="Morita H."/>
            <person name="Fujita N."/>
        </authorList>
    </citation>
    <scope>NUCLEOTIDE SEQUENCE [LARGE SCALE GENOMIC DNA]</scope>
    <source>
        <strain evidence="4 5">NBRC 13120</strain>
    </source>
</reference>
<dbReference type="InterPro" id="IPR046348">
    <property type="entry name" value="SIS_dom_sf"/>
</dbReference>
<dbReference type="InterPro" id="IPR036388">
    <property type="entry name" value="WH-like_DNA-bd_sf"/>
</dbReference>
<dbReference type="InterPro" id="IPR001347">
    <property type="entry name" value="SIS_dom"/>
</dbReference>
<evidence type="ECO:0000256" key="3">
    <source>
        <dbReference type="ARBA" id="ARBA00023163"/>
    </source>
</evidence>
<dbReference type="Gene3D" id="3.40.50.10490">
    <property type="entry name" value="Glucose-6-phosphate isomerase like protein, domain 1"/>
    <property type="match status" value="1"/>
</dbReference>
<dbReference type="Gene3D" id="1.10.10.10">
    <property type="entry name" value="Winged helix-like DNA-binding domain superfamily/Winged helix DNA-binding domain"/>
    <property type="match status" value="1"/>
</dbReference>
<dbReference type="PROSITE" id="PS51071">
    <property type="entry name" value="HTH_RPIR"/>
    <property type="match status" value="1"/>
</dbReference>
<dbReference type="AlphaFoldDB" id="A0A0D6A1Q6"/>
<dbReference type="GO" id="GO:1901135">
    <property type="term" value="P:carbohydrate derivative metabolic process"/>
    <property type="evidence" value="ECO:0007669"/>
    <property type="project" value="InterPro"/>
</dbReference>
<dbReference type="GO" id="GO:0097367">
    <property type="term" value="F:carbohydrate derivative binding"/>
    <property type="evidence" value="ECO:0007669"/>
    <property type="project" value="InterPro"/>
</dbReference>
<keyword evidence="1" id="KW-0805">Transcription regulation</keyword>
<name>A0A0D6A1Q6_9LACO</name>
<dbReference type="CDD" id="cd05013">
    <property type="entry name" value="SIS_RpiR"/>
    <property type="match status" value="1"/>
</dbReference>
<dbReference type="SUPFAM" id="SSF46689">
    <property type="entry name" value="Homeodomain-like"/>
    <property type="match status" value="1"/>
</dbReference>
<dbReference type="InterPro" id="IPR047640">
    <property type="entry name" value="RpiR-like"/>
</dbReference>
<sequence length="242" mass="27046">MAFFGFKDLSSLSNVDMTIYSYVTQNNEKVAYMRVRDIAKNAHVSNSSVMRFVHKVGFSSFPEFKAFIKNKGNGYSKNSVFNFVNKNNFPINIENKISVAADFLYQADNIILIGVGSSAFLAGYTARRLATLGYNTNTVSDPFYPLSSQLHNTSNNALIVFSVTGETSELIELLNNFVNDGDTTIISITGNEASTIGKMSRYCLSYKETEYHVYHYYDLSSQIPAVYIAEGITHALQDKSRK</sequence>
<gene>
    <name evidence="4" type="ORF">LBAT_0267</name>
</gene>
<dbReference type="OrthoDB" id="1648815at2"/>
<dbReference type="STRING" id="1600.LBAT_0267"/>
<dbReference type="GO" id="GO:0003677">
    <property type="term" value="F:DNA binding"/>
    <property type="evidence" value="ECO:0007669"/>
    <property type="project" value="UniProtKB-KW"/>
</dbReference>
<organism evidence="4 5">
    <name type="scientific">Lactobacillus acetotolerans</name>
    <dbReference type="NCBI Taxonomy" id="1600"/>
    <lineage>
        <taxon>Bacteria</taxon>
        <taxon>Bacillati</taxon>
        <taxon>Bacillota</taxon>
        <taxon>Bacilli</taxon>
        <taxon>Lactobacillales</taxon>
        <taxon>Lactobacillaceae</taxon>
        <taxon>Lactobacillus</taxon>
    </lineage>
</organism>
<evidence type="ECO:0000256" key="1">
    <source>
        <dbReference type="ARBA" id="ARBA00023015"/>
    </source>
</evidence>
<dbReference type="KEGG" id="lae:LBAT_0267"/>